<reference evidence="1" key="1">
    <citation type="submission" date="2020-08" db="EMBL/GenBank/DDBJ databases">
        <title>Multicomponent nature underlies the extraordinary mechanical properties of spider dragline silk.</title>
        <authorList>
            <person name="Kono N."/>
            <person name="Nakamura H."/>
            <person name="Mori M."/>
            <person name="Yoshida Y."/>
            <person name="Ohtoshi R."/>
            <person name="Malay A.D."/>
            <person name="Moran D.A.P."/>
            <person name="Tomita M."/>
            <person name="Numata K."/>
            <person name="Arakawa K."/>
        </authorList>
    </citation>
    <scope>NUCLEOTIDE SEQUENCE</scope>
</reference>
<protein>
    <submittedName>
        <fullName evidence="1">Uncharacterized protein</fullName>
    </submittedName>
</protein>
<name>A0A8X6UNH0_NEPPI</name>
<dbReference type="EMBL" id="BMAW01032877">
    <property type="protein sequence ID" value="GFU27565.1"/>
    <property type="molecule type" value="Genomic_DNA"/>
</dbReference>
<proteinExistence type="predicted"/>
<comment type="caution">
    <text evidence="1">The sequence shown here is derived from an EMBL/GenBank/DDBJ whole genome shotgun (WGS) entry which is preliminary data.</text>
</comment>
<dbReference type="Proteomes" id="UP000887013">
    <property type="component" value="Unassembled WGS sequence"/>
</dbReference>
<dbReference type="AlphaFoldDB" id="A0A8X6UNH0"/>
<sequence length="91" mass="10367">MTPNKNMSNYLDKNVLHCLIEKSTFLKDFVKYSKWMSSAEGYKRLKPYSVNGKKVHNSFLLLLQPVDMAESGDPQITGTLLLSHFSSSPRN</sequence>
<evidence type="ECO:0000313" key="1">
    <source>
        <dbReference type="EMBL" id="GFU27565.1"/>
    </source>
</evidence>
<evidence type="ECO:0000313" key="2">
    <source>
        <dbReference type="Proteomes" id="UP000887013"/>
    </source>
</evidence>
<keyword evidence="2" id="KW-1185">Reference proteome</keyword>
<gene>
    <name evidence="1" type="ORF">NPIL_389981</name>
</gene>
<organism evidence="1 2">
    <name type="scientific">Nephila pilipes</name>
    <name type="common">Giant wood spider</name>
    <name type="synonym">Nephila maculata</name>
    <dbReference type="NCBI Taxonomy" id="299642"/>
    <lineage>
        <taxon>Eukaryota</taxon>
        <taxon>Metazoa</taxon>
        <taxon>Ecdysozoa</taxon>
        <taxon>Arthropoda</taxon>
        <taxon>Chelicerata</taxon>
        <taxon>Arachnida</taxon>
        <taxon>Araneae</taxon>
        <taxon>Araneomorphae</taxon>
        <taxon>Entelegynae</taxon>
        <taxon>Araneoidea</taxon>
        <taxon>Nephilidae</taxon>
        <taxon>Nephila</taxon>
    </lineage>
</organism>
<accession>A0A8X6UNH0</accession>